<dbReference type="Proteomes" id="UP000316095">
    <property type="component" value="Unassembled WGS sequence"/>
</dbReference>
<dbReference type="EC" id="2.4.1.227" evidence="10"/>
<comment type="pathway">
    <text evidence="10">Cell wall biogenesis; peptidoglycan biosynthesis.</text>
</comment>
<keyword evidence="8 10" id="KW-0131">Cell cycle</keyword>
<dbReference type="AlphaFoldDB" id="A0A5C5XG20"/>
<name>A0A5C5XG20_9PLAN</name>
<dbReference type="EMBL" id="SJPG01000001">
    <property type="protein sequence ID" value="TWT61125.1"/>
    <property type="molecule type" value="Genomic_DNA"/>
</dbReference>
<dbReference type="InterPro" id="IPR004276">
    <property type="entry name" value="GlycoTrans_28_N"/>
</dbReference>
<feature type="domain" description="Glycosyltransferase family 28 N-terminal" evidence="11">
    <location>
        <begin position="14"/>
        <end position="152"/>
    </location>
</feature>
<keyword evidence="6 10" id="KW-0573">Peptidoglycan synthesis</keyword>
<evidence type="ECO:0000256" key="7">
    <source>
        <dbReference type="ARBA" id="ARBA00023136"/>
    </source>
</evidence>
<dbReference type="GO" id="GO:0009252">
    <property type="term" value="P:peptidoglycan biosynthetic process"/>
    <property type="evidence" value="ECO:0007669"/>
    <property type="project" value="UniProtKB-UniRule"/>
</dbReference>
<protein>
    <recommendedName>
        <fullName evidence="10">UDP-N-acetylglucosamine--N-acetylmuramyl-(pentapeptide) pyrophosphoryl-undecaprenol N-acetylglucosamine transferase</fullName>
        <ecNumber evidence="10">2.4.1.227</ecNumber>
    </recommendedName>
    <alternativeName>
        <fullName evidence="10">Undecaprenyl-PP-MurNAc-pentapeptide-UDPGlcNAc GlcNAc transferase</fullName>
    </alternativeName>
</protein>
<evidence type="ECO:0000313" key="13">
    <source>
        <dbReference type="EMBL" id="TWT61125.1"/>
    </source>
</evidence>
<gene>
    <name evidence="10 13" type="primary">murG</name>
    <name evidence="13" type="ORF">Pan54_18600</name>
</gene>
<dbReference type="Gene3D" id="3.40.50.2000">
    <property type="entry name" value="Glycogen Phosphorylase B"/>
    <property type="match status" value="2"/>
</dbReference>
<dbReference type="GO" id="GO:0051991">
    <property type="term" value="F:UDP-N-acetyl-D-glucosamine:N-acetylmuramoyl-L-alanyl-D-glutamyl-meso-2,6-diaminopimelyl-D-alanyl-D-alanine-diphosphoundecaprenol 4-beta-N-acetylglucosaminlytransferase activity"/>
    <property type="evidence" value="ECO:0007669"/>
    <property type="project" value="RHEA"/>
</dbReference>
<evidence type="ECO:0000256" key="3">
    <source>
        <dbReference type="ARBA" id="ARBA00022676"/>
    </source>
</evidence>
<dbReference type="RefSeq" id="WP_146503155.1">
    <property type="nucleotide sequence ID" value="NZ_SJPG01000001.1"/>
</dbReference>
<feature type="binding site" evidence="10">
    <location>
        <position position="176"/>
    </location>
    <ligand>
        <name>UDP-N-acetyl-alpha-D-glucosamine</name>
        <dbReference type="ChEBI" id="CHEBI:57705"/>
    </ligand>
</feature>
<evidence type="ECO:0000256" key="4">
    <source>
        <dbReference type="ARBA" id="ARBA00022679"/>
    </source>
</evidence>
<feature type="binding site" evidence="10">
    <location>
        <position position="201"/>
    </location>
    <ligand>
        <name>UDP-N-acetyl-alpha-D-glucosamine</name>
        <dbReference type="ChEBI" id="CHEBI:57705"/>
    </ligand>
</feature>
<comment type="catalytic activity">
    <reaction evidence="10">
        <text>di-trans,octa-cis-undecaprenyl diphospho-N-acetyl-alpha-D-muramoyl-L-alanyl-D-glutamyl-meso-2,6-diaminopimeloyl-D-alanyl-D-alanine + UDP-N-acetyl-alpha-D-glucosamine = di-trans,octa-cis-undecaprenyl diphospho-[N-acetyl-alpha-D-glucosaminyl-(1-&gt;4)]-N-acetyl-alpha-D-muramoyl-L-alanyl-D-glutamyl-meso-2,6-diaminopimeloyl-D-alanyl-D-alanine + UDP + H(+)</text>
        <dbReference type="Rhea" id="RHEA:31227"/>
        <dbReference type="ChEBI" id="CHEBI:15378"/>
        <dbReference type="ChEBI" id="CHEBI:57705"/>
        <dbReference type="ChEBI" id="CHEBI:58223"/>
        <dbReference type="ChEBI" id="CHEBI:61387"/>
        <dbReference type="ChEBI" id="CHEBI:61388"/>
        <dbReference type="EC" id="2.4.1.227"/>
    </reaction>
</comment>
<dbReference type="PANTHER" id="PTHR21015">
    <property type="entry name" value="UDP-N-ACETYLGLUCOSAMINE--N-ACETYLMURAMYL-(PENTAPEPTIDE) PYROPHOSPHORYL-UNDECAPRENOL N-ACETYLGLUCOSAMINE TRANSFERASE 1"/>
    <property type="match status" value="1"/>
</dbReference>
<dbReference type="Pfam" id="PF04101">
    <property type="entry name" value="Glyco_tran_28_C"/>
    <property type="match status" value="1"/>
</dbReference>
<keyword evidence="9 10" id="KW-0961">Cell wall biogenesis/degradation</keyword>
<keyword evidence="5 10" id="KW-0133">Cell shape</keyword>
<dbReference type="InterPro" id="IPR007235">
    <property type="entry name" value="Glyco_trans_28_C"/>
</dbReference>
<evidence type="ECO:0000259" key="11">
    <source>
        <dbReference type="Pfam" id="PF03033"/>
    </source>
</evidence>
<evidence type="ECO:0000256" key="6">
    <source>
        <dbReference type="ARBA" id="ARBA00022984"/>
    </source>
</evidence>
<dbReference type="InterPro" id="IPR006009">
    <property type="entry name" value="GlcNAc_MurG"/>
</dbReference>
<comment type="similarity">
    <text evidence="10">Belongs to the glycosyltransferase 28 family. MurG subfamily.</text>
</comment>
<sequence>MPSQKVFTNKQPSILFAGGGTGGHIYPGIAVAERWQDCYPDASILFAGSGREIERHILAKSYFKYEALPFVSPRTALRHPLRFLKGWRESRKLARKILREFQPAAVIGLGGYASYPLVIAASQQQIPIILLEQNAVAGRANQHLEKYSSKVCISFTESIQTFTNPLKIDLTGNPLRQEIFDLKSAAFDENLLPTLLITGGSQGSNLINETVIKFFESYANLLKGWQIRHQTGNDSIAIQIRDLFRQRNLQGDVRPYFESPADLYQNVKLAIVRAGGTSLAELEALKIPAIIIPIANSVANHQVLNAKTFASRNAAVVIEESENNFQNAFSDAMTLQLAKAYSSPEKSCTDSCEKNFIPNAANQVVEVIKRLIEESDVSCFTPA</sequence>
<dbReference type="GO" id="GO:0005975">
    <property type="term" value="P:carbohydrate metabolic process"/>
    <property type="evidence" value="ECO:0007669"/>
    <property type="project" value="InterPro"/>
</dbReference>
<dbReference type="PANTHER" id="PTHR21015:SF22">
    <property type="entry name" value="GLYCOSYLTRANSFERASE"/>
    <property type="match status" value="1"/>
</dbReference>
<accession>A0A5C5XG20</accession>
<evidence type="ECO:0000259" key="12">
    <source>
        <dbReference type="Pfam" id="PF04101"/>
    </source>
</evidence>
<keyword evidence="14" id="KW-1185">Reference proteome</keyword>
<evidence type="ECO:0000256" key="2">
    <source>
        <dbReference type="ARBA" id="ARBA00022618"/>
    </source>
</evidence>
<evidence type="ECO:0000256" key="9">
    <source>
        <dbReference type="ARBA" id="ARBA00023316"/>
    </source>
</evidence>
<feature type="binding site" evidence="10">
    <location>
        <begin position="21"/>
        <end position="23"/>
    </location>
    <ligand>
        <name>UDP-N-acetyl-alpha-D-glucosamine</name>
        <dbReference type="ChEBI" id="CHEBI:57705"/>
    </ligand>
</feature>
<proteinExistence type="inferred from homology"/>
<feature type="binding site" evidence="10">
    <location>
        <position position="134"/>
    </location>
    <ligand>
        <name>UDP-N-acetyl-alpha-D-glucosamine</name>
        <dbReference type="ChEBI" id="CHEBI:57705"/>
    </ligand>
</feature>
<dbReference type="GO" id="GO:0050511">
    <property type="term" value="F:undecaprenyldiphospho-muramoylpentapeptide beta-N-acetylglucosaminyltransferase activity"/>
    <property type="evidence" value="ECO:0007669"/>
    <property type="project" value="UniProtKB-UniRule"/>
</dbReference>
<keyword evidence="2 10" id="KW-0132">Cell division</keyword>
<dbReference type="SUPFAM" id="SSF53756">
    <property type="entry name" value="UDP-Glycosyltransferase/glycogen phosphorylase"/>
    <property type="match status" value="1"/>
</dbReference>
<feature type="domain" description="Glycosyl transferase family 28 C-terminal" evidence="12">
    <location>
        <begin position="194"/>
        <end position="328"/>
    </location>
</feature>
<dbReference type="CDD" id="cd03785">
    <property type="entry name" value="GT28_MurG"/>
    <property type="match status" value="1"/>
</dbReference>
<organism evidence="13 14">
    <name type="scientific">Rubinisphaera italica</name>
    <dbReference type="NCBI Taxonomy" id="2527969"/>
    <lineage>
        <taxon>Bacteria</taxon>
        <taxon>Pseudomonadati</taxon>
        <taxon>Planctomycetota</taxon>
        <taxon>Planctomycetia</taxon>
        <taxon>Planctomycetales</taxon>
        <taxon>Planctomycetaceae</taxon>
        <taxon>Rubinisphaera</taxon>
    </lineage>
</organism>
<keyword evidence="3 10" id="KW-0328">Glycosyltransferase</keyword>
<dbReference type="HAMAP" id="MF_00033">
    <property type="entry name" value="MurG"/>
    <property type="match status" value="1"/>
</dbReference>
<dbReference type="GO" id="GO:0071555">
    <property type="term" value="P:cell wall organization"/>
    <property type="evidence" value="ECO:0007669"/>
    <property type="project" value="UniProtKB-KW"/>
</dbReference>
<evidence type="ECO:0000256" key="5">
    <source>
        <dbReference type="ARBA" id="ARBA00022960"/>
    </source>
</evidence>
<dbReference type="GO" id="GO:0008360">
    <property type="term" value="P:regulation of cell shape"/>
    <property type="evidence" value="ECO:0007669"/>
    <property type="project" value="UniProtKB-KW"/>
</dbReference>
<keyword evidence="4 10" id="KW-0808">Transferase</keyword>
<comment type="caution">
    <text evidence="13">The sequence shown here is derived from an EMBL/GenBank/DDBJ whole genome shotgun (WGS) entry which is preliminary data.</text>
</comment>
<keyword evidence="1 10" id="KW-1003">Cell membrane</keyword>
<evidence type="ECO:0000256" key="10">
    <source>
        <dbReference type="HAMAP-Rule" id="MF_00033"/>
    </source>
</evidence>
<dbReference type="GO" id="GO:0005886">
    <property type="term" value="C:plasma membrane"/>
    <property type="evidence" value="ECO:0007669"/>
    <property type="project" value="UniProtKB-SubCell"/>
</dbReference>
<comment type="subcellular location">
    <subcellularLocation>
        <location evidence="10">Cell membrane</location>
        <topology evidence="10">Peripheral membrane protein</topology>
        <orientation evidence="10">Cytoplasmic side</orientation>
    </subcellularLocation>
</comment>
<dbReference type="Pfam" id="PF03033">
    <property type="entry name" value="Glyco_transf_28"/>
    <property type="match status" value="1"/>
</dbReference>
<dbReference type="OrthoDB" id="9808936at2"/>
<dbReference type="UniPathway" id="UPA00219"/>
<comment type="caution">
    <text evidence="10">Lacks conserved residue(s) required for the propagation of feature annotation.</text>
</comment>
<evidence type="ECO:0000313" key="14">
    <source>
        <dbReference type="Proteomes" id="UP000316095"/>
    </source>
</evidence>
<evidence type="ECO:0000256" key="1">
    <source>
        <dbReference type="ARBA" id="ARBA00022475"/>
    </source>
</evidence>
<comment type="function">
    <text evidence="10">Cell wall formation. Catalyzes the transfer of a GlcNAc subunit on undecaprenyl-pyrophosphoryl-MurNAc-pentapeptide (lipid intermediate I) to form undecaprenyl-pyrophosphoryl-MurNAc-(pentapeptide)GlcNAc (lipid intermediate II).</text>
</comment>
<reference evidence="13 14" key="1">
    <citation type="submission" date="2019-02" db="EMBL/GenBank/DDBJ databases">
        <title>Deep-cultivation of Planctomycetes and their phenomic and genomic characterization uncovers novel biology.</title>
        <authorList>
            <person name="Wiegand S."/>
            <person name="Jogler M."/>
            <person name="Boedeker C."/>
            <person name="Pinto D."/>
            <person name="Vollmers J."/>
            <person name="Rivas-Marin E."/>
            <person name="Kohn T."/>
            <person name="Peeters S.H."/>
            <person name="Heuer A."/>
            <person name="Rast P."/>
            <person name="Oberbeckmann S."/>
            <person name="Bunk B."/>
            <person name="Jeske O."/>
            <person name="Meyerdierks A."/>
            <person name="Storesund J.E."/>
            <person name="Kallscheuer N."/>
            <person name="Luecker S."/>
            <person name="Lage O.M."/>
            <person name="Pohl T."/>
            <person name="Merkel B.J."/>
            <person name="Hornburger P."/>
            <person name="Mueller R.-W."/>
            <person name="Bruemmer F."/>
            <person name="Labrenz M."/>
            <person name="Spormann A.M."/>
            <person name="Op Den Camp H."/>
            <person name="Overmann J."/>
            <person name="Amann R."/>
            <person name="Jetten M.S.M."/>
            <person name="Mascher T."/>
            <person name="Medema M.H."/>
            <person name="Devos D.P."/>
            <person name="Kaster A.-K."/>
            <person name="Ovreas L."/>
            <person name="Rohde M."/>
            <person name="Galperin M.Y."/>
            <person name="Jogler C."/>
        </authorList>
    </citation>
    <scope>NUCLEOTIDE SEQUENCE [LARGE SCALE GENOMIC DNA]</scope>
    <source>
        <strain evidence="13 14">Pan54</strain>
    </source>
</reference>
<feature type="binding site" evidence="10">
    <location>
        <position position="302"/>
    </location>
    <ligand>
        <name>UDP-N-acetyl-alpha-D-glucosamine</name>
        <dbReference type="ChEBI" id="CHEBI:57705"/>
    </ligand>
</feature>
<dbReference type="GO" id="GO:0051301">
    <property type="term" value="P:cell division"/>
    <property type="evidence" value="ECO:0007669"/>
    <property type="project" value="UniProtKB-KW"/>
</dbReference>
<keyword evidence="7 10" id="KW-0472">Membrane</keyword>
<evidence type="ECO:0000256" key="8">
    <source>
        <dbReference type="ARBA" id="ARBA00023306"/>
    </source>
</evidence>